<evidence type="ECO:0000256" key="1">
    <source>
        <dbReference type="ARBA" id="ARBA00004141"/>
    </source>
</evidence>
<dbReference type="RefSeq" id="WP_167922632.1">
    <property type="nucleotide sequence ID" value="NZ_JAATIT010000005.1"/>
</dbReference>
<reference evidence="8 9" key="1">
    <citation type="submission" date="2020-03" db="EMBL/GenBank/DDBJ databases">
        <title>Genomic Encyclopedia of Type Strains, Phase IV (KMG-IV): sequencing the most valuable type-strain genomes for metagenomic binning, comparative biology and taxonomic classification.</title>
        <authorList>
            <person name="Goeker M."/>
        </authorList>
    </citation>
    <scope>NUCLEOTIDE SEQUENCE [LARGE SCALE GENOMIC DNA]</scope>
    <source>
        <strain evidence="8 9">DSM 25229</strain>
    </source>
</reference>
<protein>
    <submittedName>
        <fullName evidence="8">Putative PurR-regulated permease PerM</fullName>
    </submittedName>
</protein>
<evidence type="ECO:0000313" key="8">
    <source>
        <dbReference type="EMBL" id="NJB91266.1"/>
    </source>
</evidence>
<feature type="compositionally biased region" description="Low complexity" evidence="6">
    <location>
        <begin position="1"/>
        <end position="20"/>
    </location>
</feature>
<dbReference type="Proteomes" id="UP000535078">
    <property type="component" value="Unassembled WGS sequence"/>
</dbReference>
<keyword evidence="4 7" id="KW-1133">Transmembrane helix</keyword>
<name>A0A7X5XVZ1_9SPHN</name>
<dbReference type="EMBL" id="JAATIT010000005">
    <property type="protein sequence ID" value="NJB91266.1"/>
    <property type="molecule type" value="Genomic_DNA"/>
</dbReference>
<feature type="transmembrane region" description="Helical" evidence="7">
    <location>
        <begin position="262"/>
        <end position="283"/>
    </location>
</feature>
<feature type="region of interest" description="Disordered" evidence="6">
    <location>
        <begin position="1"/>
        <end position="27"/>
    </location>
</feature>
<feature type="transmembrane region" description="Helical" evidence="7">
    <location>
        <begin position="231"/>
        <end position="256"/>
    </location>
</feature>
<accession>A0A7X5XVZ1</accession>
<dbReference type="GO" id="GO:0055085">
    <property type="term" value="P:transmembrane transport"/>
    <property type="evidence" value="ECO:0007669"/>
    <property type="project" value="TreeGrafter"/>
</dbReference>
<dbReference type="Pfam" id="PF01594">
    <property type="entry name" value="AI-2E_transport"/>
    <property type="match status" value="1"/>
</dbReference>
<sequence length="373" mass="39112">MAATRKTTGPRAAAAAAGTDAHTEAPGPTEIRSQLVRTELLKAGVWLGLALLIGLCIILIQPILLIFGGIVMASMLDGGARLLGRILPIARGWRLLIVCLSLLAFLGWTVMFAGSQIADQAATLQTVVMAQIERIAAWASDHGMGSFQLDTKTITDNIAGTVGRVTAAVGTVLGGLTSLVMIIVLGIFIAIEPRLYERGVAWMLPMKSRENFYITTARMGFTLRRLMAGRLLGMLVEGIGTWLACLAVGIPMAALMGLLTGLLAFIPNIGAIVSGVLLILVGFSAGMDTGLYAILIYFVVQTVDGYLIVPMVAKKTVDLAPALVLGAQILFGALLGLMGLFLADPIVAMIKVALEREAERNAGAADTKTAAGT</sequence>
<evidence type="ECO:0000256" key="3">
    <source>
        <dbReference type="ARBA" id="ARBA00022692"/>
    </source>
</evidence>
<proteinExistence type="inferred from homology"/>
<evidence type="ECO:0000256" key="7">
    <source>
        <dbReference type="SAM" id="Phobius"/>
    </source>
</evidence>
<feature type="transmembrane region" description="Helical" evidence="7">
    <location>
        <begin position="319"/>
        <end position="343"/>
    </location>
</feature>
<keyword evidence="9" id="KW-1185">Reference proteome</keyword>
<evidence type="ECO:0000256" key="5">
    <source>
        <dbReference type="ARBA" id="ARBA00023136"/>
    </source>
</evidence>
<feature type="transmembrane region" description="Helical" evidence="7">
    <location>
        <begin position="45"/>
        <end position="72"/>
    </location>
</feature>
<evidence type="ECO:0000313" key="9">
    <source>
        <dbReference type="Proteomes" id="UP000535078"/>
    </source>
</evidence>
<feature type="transmembrane region" description="Helical" evidence="7">
    <location>
        <begin position="93"/>
        <end position="114"/>
    </location>
</feature>
<evidence type="ECO:0000256" key="2">
    <source>
        <dbReference type="ARBA" id="ARBA00009773"/>
    </source>
</evidence>
<comment type="subcellular location">
    <subcellularLocation>
        <location evidence="1">Membrane</location>
        <topology evidence="1">Multi-pass membrane protein</topology>
    </subcellularLocation>
</comment>
<comment type="caution">
    <text evidence="8">The sequence shown here is derived from an EMBL/GenBank/DDBJ whole genome shotgun (WGS) entry which is preliminary data.</text>
</comment>
<keyword evidence="3 7" id="KW-0812">Transmembrane</keyword>
<dbReference type="AlphaFoldDB" id="A0A7X5XVZ1"/>
<feature type="transmembrane region" description="Helical" evidence="7">
    <location>
        <begin position="167"/>
        <end position="191"/>
    </location>
</feature>
<organism evidence="8 9">
    <name type="scientific">Sphingopyxis italica</name>
    <dbReference type="NCBI Taxonomy" id="1129133"/>
    <lineage>
        <taxon>Bacteria</taxon>
        <taxon>Pseudomonadati</taxon>
        <taxon>Pseudomonadota</taxon>
        <taxon>Alphaproteobacteria</taxon>
        <taxon>Sphingomonadales</taxon>
        <taxon>Sphingomonadaceae</taxon>
        <taxon>Sphingopyxis</taxon>
    </lineage>
</organism>
<dbReference type="PANTHER" id="PTHR21716">
    <property type="entry name" value="TRANSMEMBRANE PROTEIN"/>
    <property type="match status" value="1"/>
</dbReference>
<dbReference type="GO" id="GO:0016020">
    <property type="term" value="C:membrane"/>
    <property type="evidence" value="ECO:0007669"/>
    <property type="project" value="UniProtKB-SubCell"/>
</dbReference>
<evidence type="ECO:0000256" key="4">
    <source>
        <dbReference type="ARBA" id="ARBA00022989"/>
    </source>
</evidence>
<comment type="similarity">
    <text evidence="2">Belongs to the autoinducer-2 exporter (AI-2E) (TC 2.A.86) family.</text>
</comment>
<evidence type="ECO:0000256" key="6">
    <source>
        <dbReference type="SAM" id="MobiDB-lite"/>
    </source>
</evidence>
<feature type="transmembrane region" description="Helical" evidence="7">
    <location>
        <begin position="290"/>
        <end position="313"/>
    </location>
</feature>
<dbReference type="InterPro" id="IPR002549">
    <property type="entry name" value="AI-2E-like"/>
</dbReference>
<dbReference type="PANTHER" id="PTHR21716:SF62">
    <property type="entry name" value="TRANSPORT PROTEIN YDBI-RELATED"/>
    <property type="match status" value="1"/>
</dbReference>
<gene>
    <name evidence="8" type="ORF">GGR90_003475</name>
</gene>
<keyword evidence="5 7" id="KW-0472">Membrane</keyword>